<sequence>MTAHVNDVPWPVTLRFLRPGDNALYQQTNRALLASANILCKVYRCFRSLTNRRPRSEDERREPFLISVLSILMYRHPQRS</sequence>
<proteinExistence type="predicted"/>
<organism evidence="1 2">
    <name type="scientific">Nephila pilipes</name>
    <name type="common">Giant wood spider</name>
    <name type="synonym">Nephila maculata</name>
    <dbReference type="NCBI Taxonomy" id="299642"/>
    <lineage>
        <taxon>Eukaryota</taxon>
        <taxon>Metazoa</taxon>
        <taxon>Ecdysozoa</taxon>
        <taxon>Arthropoda</taxon>
        <taxon>Chelicerata</taxon>
        <taxon>Arachnida</taxon>
        <taxon>Araneae</taxon>
        <taxon>Araneomorphae</taxon>
        <taxon>Entelegynae</taxon>
        <taxon>Araneoidea</taxon>
        <taxon>Nephilidae</taxon>
        <taxon>Nephila</taxon>
    </lineage>
</organism>
<name>A0A8X6PUU8_NEPPI</name>
<dbReference type="EMBL" id="BMAW01023919">
    <property type="protein sequence ID" value="GFT85269.1"/>
    <property type="molecule type" value="Genomic_DNA"/>
</dbReference>
<evidence type="ECO:0000313" key="2">
    <source>
        <dbReference type="Proteomes" id="UP000887013"/>
    </source>
</evidence>
<evidence type="ECO:0000313" key="1">
    <source>
        <dbReference type="EMBL" id="GFT85269.1"/>
    </source>
</evidence>
<reference evidence="1" key="1">
    <citation type="submission" date="2020-08" db="EMBL/GenBank/DDBJ databases">
        <title>Multicomponent nature underlies the extraordinary mechanical properties of spider dragline silk.</title>
        <authorList>
            <person name="Kono N."/>
            <person name="Nakamura H."/>
            <person name="Mori M."/>
            <person name="Yoshida Y."/>
            <person name="Ohtoshi R."/>
            <person name="Malay A.D."/>
            <person name="Moran D.A.P."/>
            <person name="Tomita M."/>
            <person name="Numata K."/>
            <person name="Arakawa K."/>
        </authorList>
    </citation>
    <scope>NUCLEOTIDE SEQUENCE</scope>
</reference>
<accession>A0A8X6PUU8</accession>
<dbReference type="Proteomes" id="UP000887013">
    <property type="component" value="Unassembled WGS sequence"/>
</dbReference>
<protein>
    <submittedName>
        <fullName evidence="1">Uncharacterized protein</fullName>
    </submittedName>
</protein>
<gene>
    <name evidence="1" type="ORF">NPIL_477101</name>
</gene>
<keyword evidence="2" id="KW-1185">Reference proteome</keyword>
<dbReference type="AlphaFoldDB" id="A0A8X6PUU8"/>
<comment type="caution">
    <text evidence="1">The sequence shown here is derived from an EMBL/GenBank/DDBJ whole genome shotgun (WGS) entry which is preliminary data.</text>
</comment>